<comment type="caution">
    <text evidence="2">The sequence shown here is derived from an EMBL/GenBank/DDBJ whole genome shotgun (WGS) entry which is preliminary data.</text>
</comment>
<keyword evidence="3" id="KW-1185">Reference proteome</keyword>
<name>A0AAV0MJ92_9ROSI</name>
<protein>
    <recommendedName>
        <fullName evidence="1">F-box domain-containing protein</fullName>
    </recommendedName>
</protein>
<accession>A0AAV0MJ92</accession>
<dbReference type="PROSITE" id="PS50181">
    <property type="entry name" value="FBOX"/>
    <property type="match status" value="1"/>
</dbReference>
<dbReference type="Proteomes" id="UP001154282">
    <property type="component" value="Unassembled WGS sequence"/>
</dbReference>
<dbReference type="EMBL" id="CAMGYJ010000007">
    <property type="protein sequence ID" value="CAI0446843.1"/>
    <property type="molecule type" value="Genomic_DNA"/>
</dbReference>
<proteinExistence type="predicted"/>
<evidence type="ECO:0000259" key="1">
    <source>
        <dbReference type="PROSITE" id="PS50181"/>
    </source>
</evidence>
<sequence length="76" mass="8722">MVVEAPDYISNLPNECFSVVFQSLSYADRKRYSLVCHRWRMIEGQSPIASRSTCWPISFSWCRRCSLASILSPNSS</sequence>
<feature type="domain" description="F-box" evidence="1">
    <location>
        <begin position="6"/>
        <end position="42"/>
    </location>
</feature>
<dbReference type="Gene3D" id="1.20.1280.50">
    <property type="match status" value="1"/>
</dbReference>
<dbReference type="InterPro" id="IPR036047">
    <property type="entry name" value="F-box-like_dom_sf"/>
</dbReference>
<gene>
    <name evidence="2" type="ORF">LITE_LOCUS29175</name>
</gene>
<dbReference type="SUPFAM" id="SSF81383">
    <property type="entry name" value="F-box domain"/>
    <property type="match status" value="1"/>
</dbReference>
<dbReference type="Pfam" id="PF00646">
    <property type="entry name" value="F-box"/>
    <property type="match status" value="1"/>
</dbReference>
<evidence type="ECO:0000313" key="3">
    <source>
        <dbReference type="Proteomes" id="UP001154282"/>
    </source>
</evidence>
<dbReference type="AlphaFoldDB" id="A0AAV0MJ92"/>
<evidence type="ECO:0000313" key="2">
    <source>
        <dbReference type="EMBL" id="CAI0446843.1"/>
    </source>
</evidence>
<organism evidence="2 3">
    <name type="scientific">Linum tenue</name>
    <dbReference type="NCBI Taxonomy" id="586396"/>
    <lineage>
        <taxon>Eukaryota</taxon>
        <taxon>Viridiplantae</taxon>
        <taxon>Streptophyta</taxon>
        <taxon>Embryophyta</taxon>
        <taxon>Tracheophyta</taxon>
        <taxon>Spermatophyta</taxon>
        <taxon>Magnoliopsida</taxon>
        <taxon>eudicotyledons</taxon>
        <taxon>Gunneridae</taxon>
        <taxon>Pentapetalae</taxon>
        <taxon>rosids</taxon>
        <taxon>fabids</taxon>
        <taxon>Malpighiales</taxon>
        <taxon>Linaceae</taxon>
        <taxon>Linum</taxon>
    </lineage>
</organism>
<dbReference type="InterPro" id="IPR001810">
    <property type="entry name" value="F-box_dom"/>
</dbReference>
<reference evidence="2" key="1">
    <citation type="submission" date="2022-08" db="EMBL/GenBank/DDBJ databases">
        <authorList>
            <person name="Gutierrez-Valencia J."/>
        </authorList>
    </citation>
    <scope>NUCLEOTIDE SEQUENCE</scope>
</reference>